<keyword evidence="2" id="KW-1185">Reference proteome</keyword>
<keyword evidence="1" id="KW-0812">Transmembrane</keyword>
<dbReference type="RefSeq" id="XP_034108951.1">
    <property type="nucleotide sequence ID" value="XM_034253060.2"/>
</dbReference>
<organism evidence="2 6">
    <name type="scientific">Drosophila albomicans</name>
    <name type="common">Fruit fly</name>
    <dbReference type="NCBI Taxonomy" id="7291"/>
    <lineage>
        <taxon>Eukaryota</taxon>
        <taxon>Metazoa</taxon>
        <taxon>Ecdysozoa</taxon>
        <taxon>Arthropoda</taxon>
        <taxon>Hexapoda</taxon>
        <taxon>Insecta</taxon>
        <taxon>Pterygota</taxon>
        <taxon>Neoptera</taxon>
        <taxon>Endopterygota</taxon>
        <taxon>Diptera</taxon>
        <taxon>Brachycera</taxon>
        <taxon>Muscomorpha</taxon>
        <taxon>Ephydroidea</taxon>
        <taxon>Drosophilidae</taxon>
        <taxon>Drosophila</taxon>
    </lineage>
</organism>
<accession>A0A6P8X7R6</accession>
<dbReference type="RefSeq" id="XP_034108952.1">
    <property type="nucleotide sequence ID" value="XM_034253061.2"/>
</dbReference>
<evidence type="ECO:0000256" key="1">
    <source>
        <dbReference type="SAM" id="Phobius"/>
    </source>
</evidence>
<sequence length="143" mass="15899">MAEDPINQQAFADDVAAAAAAGGDQGFVAPPGAGPGSPDFKMPSADEIWKMVESMEGISDEERAELRESIFNPKPPSPEDFMRQYGHPGHSSREYIVFFVMITLILLVFALFGYKLYKSLTEKELKKQEKLKSKQQKKAKKSN</sequence>
<evidence type="ECO:0000313" key="6">
    <source>
        <dbReference type="RefSeq" id="XP_034108954.1"/>
    </source>
</evidence>
<dbReference type="AlphaFoldDB" id="A0A6P8X7R6"/>
<protein>
    <submittedName>
        <fullName evidence="3 4">Uncharacterized protein LOC117571081 isoform X3</fullName>
    </submittedName>
</protein>
<evidence type="ECO:0000313" key="3">
    <source>
        <dbReference type="RefSeq" id="XP_034108951.1"/>
    </source>
</evidence>
<keyword evidence="1" id="KW-0472">Membrane</keyword>
<evidence type="ECO:0000313" key="5">
    <source>
        <dbReference type="RefSeq" id="XP_034108953.1"/>
    </source>
</evidence>
<proteinExistence type="predicted"/>
<name>A0A6P8X7R6_DROAB</name>
<dbReference type="RefSeq" id="XP_034108953.1">
    <property type="nucleotide sequence ID" value="XM_034253062.2"/>
</dbReference>
<evidence type="ECO:0000313" key="4">
    <source>
        <dbReference type="RefSeq" id="XP_034108952.1"/>
    </source>
</evidence>
<dbReference type="RefSeq" id="XP_034108954.1">
    <property type="nucleotide sequence ID" value="XM_034253063.2"/>
</dbReference>
<dbReference type="OrthoDB" id="8060188at2759"/>
<keyword evidence="1" id="KW-1133">Transmembrane helix</keyword>
<gene>
    <name evidence="3 4 5 6" type="primary">LOC117571081</name>
</gene>
<dbReference type="GeneID" id="117571081"/>
<evidence type="ECO:0000313" key="2">
    <source>
        <dbReference type="Proteomes" id="UP000515160"/>
    </source>
</evidence>
<reference evidence="3 4" key="1">
    <citation type="submission" date="2025-04" db="UniProtKB">
        <authorList>
            <consortium name="RefSeq"/>
        </authorList>
    </citation>
    <scope>IDENTIFICATION</scope>
    <source>
        <strain evidence="3 4">15112-1751.03</strain>
        <tissue evidence="3 4">Whole Adult</tissue>
    </source>
</reference>
<dbReference type="Proteomes" id="UP000515160">
    <property type="component" value="Chromosome 3"/>
</dbReference>
<feature type="transmembrane region" description="Helical" evidence="1">
    <location>
        <begin position="95"/>
        <end position="117"/>
    </location>
</feature>